<reference evidence="1" key="1">
    <citation type="submission" date="2007-03" db="EMBL/GenBank/DDBJ databases">
        <title>Annotation of Culex pipiens quinquefasciatus.</title>
        <authorList>
            <consortium name="The Broad Institute Genome Sequencing Platform"/>
            <person name="Atkinson P.W."/>
            <person name="Hemingway J."/>
            <person name="Christensen B.M."/>
            <person name="Higgs S."/>
            <person name="Kodira C."/>
            <person name="Hannick L."/>
            <person name="Megy K."/>
            <person name="O'Leary S."/>
            <person name="Pearson M."/>
            <person name="Haas B.J."/>
            <person name="Mauceli E."/>
            <person name="Wortman J.R."/>
            <person name="Lee N.H."/>
            <person name="Guigo R."/>
            <person name="Stanke M."/>
            <person name="Alvarado L."/>
            <person name="Amedeo P."/>
            <person name="Antoine C.H."/>
            <person name="Arensburger P."/>
            <person name="Bidwell S.L."/>
            <person name="Crawford M."/>
            <person name="Camaro F."/>
            <person name="Devon K."/>
            <person name="Engels R."/>
            <person name="Hammond M."/>
            <person name="Howarth C."/>
            <person name="Koehrsen M."/>
            <person name="Lawson D."/>
            <person name="Montgomery P."/>
            <person name="Nene V."/>
            <person name="Nusbaum C."/>
            <person name="Puiu D."/>
            <person name="Romero-Severson J."/>
            <person name="Severson D.W."/>
            <person name="Shumway M."/>
            <person name="Sisk P."/>
            <person name="Stolte C."/>
            <person name="Zeng Q."/>
            <person name="Eisenstadt E."/>
            <person name="Fraser-Liggett C."/>
            <person name="Strausberg R."/>
            <person name="Galagan J."/>
            <person name="Birren B."/>
            <person name="Collins F.H."/>
        </authorList>
    </citation>
    <scope>NUCLEOTIDE SEQUENCE [LARGE SCALE GENOMIC DNA]</scope>
    <source>
        <strain evidence="1">JHB</strain>
    </source>
</reference>
<dbReference type="EMBL" id="DS231922">
    <property type="protein sequence ID" value="EDS26662.1"/>
    <property type="molecule type" value="Genomic_DNA"/>
</dbReference>
<dbReference type="InParanoid" id="B0WG21"/>
<protein>
    <submittedName>
        <fullName evidence="1 2">Uncharacterized protein</fullName>
    </submittedName>
</protein>
<dbReference type="PANTHER" id="PTHR10773:SF19">
    <property type="match status" value="1"/>
</dbReference>
<dbReference type="EnsemblMetazoa" id="CPIJ006254-RA">
    <property type="protein sequence ID" value="CPIJ006254-PA"/>
    <property type="gene ID" value="CPIJ006254"/>
</dbReference>
<gene>
    <name evidence="2" type="primary">6037776</name>
    <name evidence="1" type="ORF">CpipJ_CPIJ006254</name>
</gene>
<evidence type="ECO:0000313" key="3">
    <source>
        <dbReference type="Proteomes" id="UP000002320"/>
    </source>
</evidence>
<dbReference type="AlphaFoldDB" id="B0WG21"/>
<organism>
    <name type="scientific">Culex quinquefasciatus</name>
    <name type="common">Southern house mosquito</name>
    <name type="synonym">Culex pungens</name>
    <dbReference type="NCBI Taxonomy" id="7176"/>
    <lineage>
        <taxon>Eukaryota</taxon>
        <taxon>Metazoa</taxon>
        <taxon>Ecdysozoa</taxon>
        <taxon>Arthropoda</taxon>
        <taxon>Hexapoda</taxon>
        <taxon>Insecta</taxon>
        <taxon>Pterygota</taxon>
        <taxon>Neoptera</taxon>
        <taxon>Endopterygota</taxon>
        <taxon>Diptera</taxon>
        <taxon>Nematocera</taxon>
        <taxon>Culicoidea</taxon>
        <taxon>Culicidae</taxon>
        <taxon>Culicinae</taxon>
        <taxon>Culicini</taxon>
        <taxon>Culex</taxon>
        <taxon>Culex</taxon>
    </lineage>
</organism>
<dbReference type="OMA" id="RDWAIFI"/>
<sequence length="494" mass="56394">MFEATFDIGDKKSRIIADKKLAGLGIAADDLRKNNTCHKKIPEEHINFIKTHINSFPAYKSHYSSAKTEKLYLSCDLNIAKMYNLYIQKCKKQGLDAVHYNSYRLIFKQFKLSFRKPKMDTCNTCDKLAIRLKLAASETEAAKVQHEREEHQGKASAAYAEKKKDVAAAKGSPEIRTASFDLQKCLATPHLLCGTAFYSRQLWTLNLTIFSTCNGVNAAHCHMWDESLAKRGSQEIASCLLMDLCSMDEQIKLVTFYSDRCGGQNLNYVVCSTFLHFVEQCRSEGRDITIRHKFMTSGHSHMECDSIHASIEKAKKKCAVSIETPRDWAIFIGSINRKIPFNVIEMKQEEFRALKELKQVYKRPKKDSQGDKLCFKDICFFEFRSASPGLVHFKYAFDEDQYRCFRMAQEGASMATPGPIATEPLPLPSEKLEDLQKLLPFVTNKAYYETLLKSIVPKKRGRKPHNSVIDDFDGDLNDSVLFEHEQEEDDADVE</sequence>
<dbReference type="HOGENOM" id="CLU_011458_2_1_1"/>
<dbReference type="VEuPathDB" id="VectorBase:CPIJ006254"/>
<evidence type="ECO:0000313" key="2">
    <source>
        <dbReference type="EnsemblMetazoa" id="CPIJ006254-PA"/>
    </source>
</evidence>
<dbReference type="KEGG" id="cqu:CpipJ_CPIJ006254"/>
<keyword evidence="3" id="KW-1185">Reference proteome</keyword>
<reference evidence="2" key="2">
    <citation type="submission" date="2020-05" db="UniProtKB">
        <authorList>
            <consortium name="EnsemblMetazoa"/>
        </authorList>
    </citation>
    <scope>IDENTIFICATION</scope>
    <source>
        <strain evidence="2">JHB</strain>
    </source>
</reference>
<evidence type="ECO:0000313" key="1">
    <source>
        <dbReference type="EMBL" id="EDS26662.1"/>
    </source>
</evidence>
<dbReference type="STRING" id="7176.B0WG21"/>
<dbReference type="PANTHER" id="PTHR10773">
    <property type="entry name" value="DNA-DIRECTED RNA POLYMERASES I, II, AND III SUBUNIT RPABC2"/>
    <property type="match status" value="1"/>
</dbReference>
<proteinExistence type="predicted"/>
<accession>B0WG21</accession>
<name>B0WG21_CULQU</name>
<dbReference type="eggNOG" id="ENOG502S2FM">
    <property type="taxonomic scope" value="Eukaryota"/>
</dbReference>
<dbReference type="Proteomes" id="UP000002320">
    <property type="component" value="Unassembled WGS sequence"/>
</dbReference>